<evidence type="ECO:0000313" key="7">
    <source>
        <dbReference type="Proteomes" id="UP001063166"/>
    </source>
</evidence>
<keyword evidence="4 5" id="KW-0472">Membrane</keyword>
<keyword evidence="7" id="KW-1185">Reference proteome</keyword>
<comment type="subcellular location">
    <subcellularLocation>
        <location evidence="1">Membrane</location>
        <topology evidence="1">Multi-pass membrane protein</topology>
    </subcellularLocation>
</comment>
<name>A0A9P3PHG4_LYOSH</name>
<organism evidence="6 7">
    <name type="scientific">Lyophyllum shimeji</name>
    <name type="common">Hon-shimeji</name>
    <name type="synonym">Tricholoma shimeji</name>
    <dbReference type="NCBI Taxonomy" id="47721"/>
    <lineage>
        <taxon>Eukaryota</taxon>
        <taxon>Fungi</taxon>
        <taxon>Dikarya</taxon>
        <taxon>Basidiomycota</taxon>
        <taxon>Agaricomycotina</taxon>
        <taxon>Agaricomycetes</taxon>
        <taxon>Agaricomycetidae</taxon>
        <taxon>Agaricales</taxon>
        <taxon>Tricholomatineae</taxon>
        <taxon>Lyophyllaceae</taxon>
        <taxon>Lyophyllum</taxon>
    </lineage>
</organism>
<feature type="transmembrane region" description="Helical" evidence="5">
    <location>
        <begin position="118"/>
        <end position="137"/>
    </location>
</feature>
<dbReference type="OrthoDB" id="5546837at2759"/>
<reference evidence="6" key="1">
    <citation type="submission" date="2022-07" db="EMBL/GenBank/DDBJ databases">
        <title>The genome of Lyophyllum shimeji provides insight into the initial evolution of ectomycorrhizal fungal genome.</title>
        <authorList>
            <person name="Kobayashi Y."/>
            <person name="Shibata T."/>
            <person name="Hirakawa H."/>
            <person name="Shigenobu S."/>
            <person name="Nishiyama T."/>
            <person name="Yamada A."/>
            <person name="Hasebe M."/>
            <person name="Kawaguchi M."/>
        </authorList>
    </citation>
    <scope>NUCLEOTIDE SEQUENCE</scope>
    <source>
        <strain evidence="6">AT787</strain>
    </source>
</reference>
<feature type="transmembrane region" description="Helical" evidence="5">
    <location>
        <begin position="143"/>
        <end position="164"/>
    </location>
</feature>
<evidence type="ECO:0000313" key="6">
    <source>
        <dbReference type="EMBL" id="GLB36165.1"/>
    </source>
</evidence>
<dbReference type="Proteomes" id="UP001063166">
    <property type="component" value="Unassembled WGS sequence"/>
</dbReference>
<dbReference type="PANTHER" id="PTHR36460">
    <property type="entry name" value="UPF0132 DOMAIN PROTEIN (AFU_ORTHOLOGUE AFUA_3G10255)"/>
    <property type="match status" value="1"/>
</dbReference>
<keyword evidence="2 5" id="KW-0812">Transmembrane</keyword>
<sequence length="190" mass="20957">MSSNFASFAPYTPPPDDPAYTSSATTGAPGRPWFPSHSFHVHETDTSYQSGGIPTFGTSAAGGVGVAEMSEAQVNRWETRYGWRVDILAAAAYLLGPISALALLILETQNDFVRFHAYQSALLTTPLLLLRIFVSLIQAPSWIRILSTWILVLPTIYMAVRAYLDTTRIELVYYLLPMIGPIAESWLAEE</sequence>
<protein>
    <recommendedName>
        <fullName evidence="8">Transmembrane protein</fullName>
    </recommendedName>
</protein>
<evidence type="ECO:0000256" key="4">
    <source>
        <dbReference type="ARBA" id="ARBA00023136"/>
    </source>
</evidence>
<evidence type="ECO:0000256" key="5">
    <source>
        <dbReference type="SAM" id="Phobius"/>
    </source>
</evidence>
<feature type="transmembrane region" description="Helical" evidence="5">
    <location>
        <begin position="171"/>
        <end position="188"/>
    </location>
</feature>
<evidence type="ECO:0000256" key="1">
    <source>
        <dbReference type="ARBA" id="ARBA00004141"/>
    </source>
</evidence>
<evidence type="ECO:0008006" key="8">
    <source>
        <dbReference type="Google" id="ProtNLM"/>
    </source>
</evidence>
<dbReference type="PANTHER" id="PTHR36460:SF1">
    <property type="entry name" value="UPF0132 DOMAIN PROTEIN (AFU_ORTHOLOGUE AFUA_3G10255)"/>
    <property type="match status" value="1"/>
</dbReference>
<dbReference type="AlphaFoldDB" id="A0A9P3PHG4"/>
<proteinExistence type="predicted"/>
<dbReference type="GO" id="GO:0016020">
    <property type="term" value="C:membrane"/>
    <property type="evidence" value="ECO:0007669"/>
    <property type="project" value="UniProtKB-SubCell"/>
</dbReference>
<keyword evidence="3 5" id="KW-1133">Transmembrane helix</keyword>
<comment type="caution">
    <text evidence="6">The sequence shown here is derived from an EMBL/GenBank/DDBJ whole genome shotgun (WGS) entry which is preliminary data.</text>
</comment>
<gene>
    <name evidence="6" type="ORF">LshimejAT787_0304530</name>
</gene>
<evidence type="ECO:0000256" key="2">
    <source>
        <dbReference type="ARBA" id="ARBA00022692"/>
    </source>
</evidence>
<dbReference type="EMBL" id="BRPK01000003">
    <property type="protein sequence ID" value="GLB36165.1"/>
    <property type="molecule type" value="Genomic_DNA"/>
</dbReference>
<feature type="transmembrane region" description="Helical" evidence="5">
    <location>
        <begin position="87"/>
        <end position="106"/>
    </location>
</feature>
<accession>A0A9P3PHG4</accession>
<evidence type="ECO:0000256" key="3">
    <source>
        <dbReference type="ARBA" id="ARBA00022989"/>
    </source>
</evidence>